<feature type="binding site" description="axial binding residue" evidence="14">
    <location>
        <position position="439"/>
    </location>
    <ligand>
        <name>heme</name>
        <dbReference type="ChEBI" id="CHEBI:30413"/>
    </ligand>
    <ligandPart>
        <name>Fe</name>
        <dbReference type="ChEBI" id="CHEBI:18248"/>
    </ligandPart>
</feature>
<dbReference type="SUPFAM" id="SSF48264">
    <property type="entry name" value="Cytochrome P450"/>
    <property type="match status" value="1"/>
</dbReference>
<keyword evidence="7 14" id="KW-0479">Metal-binding</keyword>
<dbReference type="PROSITE" id="PS00086">
    <property type="entry name" value="CYTOCHROME_P450"/>
    <property type="match status" value="1"/>
</dbReference>
<comment type="caution">
    <text evidence="16">The sequence shown here is derived from an EMBL/GenBank/DDBJ whole genome shotgun (WGS) entry which is preliminary data.</text>
</comment>
<comment type="pathway">
    <text evidence="3">Secondary metabolite biosynthesis.</text>
</comment>
<comment type="subcellular location">
    <subcellularLocation>
        <location evidence="2">Membrane</location>
        <topology evidence="2">Single-pass membrane protein</topology>
    </subcellularLocation>
</comment>
<keyword evidence="17" id="KW-1185">Reference proteome</keyword>
<evidence type="ECO:0000256" key="6">
    <source>
        <dbReference type="ARBA" id="ARBA00022692"/>
    </source>
</evidence>
<name>A0AAW0B4W5_9AGAR</name>
<evidence type="ECO:0000256" key="12">
    <source>
        <dbReference type="ARBA" id="ARBA00023136"/>
    </source>
</evidence>
<dbReference type="InterPro" id="IPR050364">
    <property type="entry name" value="Cytochrome_P450_fung"/>
</dbReference>
<reference evidence="16 17" key="1">
    <citation type="journal article" date="2024" name="J Genomics">
        <title>Draft genome sequencing and assembly of Favolaschia claudopus CIRM-BRFM 2984 isolated from oak limbs.</title>
        <authorList>
            <person name="Navarro D."/>
            <person name="Drula E."/>
            <person name="Chaduli D."/>
            <person name="Cazenave R."/>
            <person name="Ahrendt S."/>
            <person name="Wang J."/>
            <person name="Lipzen A."/>
            <person name="Daum C."/>
            <person name="Barry K."/>
            <person name="Grigoriev I.V."/>
            <person name="Favel A."/>
            <person name="Rosso M.N."/>
            <person name="Martin F."/>
        </authorList>
    </citation>
    <scope>NUCLEOTIDE SEQUENCE [LARGE SCALE GENOMIC DNA]</scope>
    <source>
        <strain evidence="16 17">CIRM-BRFM 2984</strain>
    </source>
</reference>
<evidence type="ECO:0000256" key="11">
    <source>
        <dbReference type="ARBA" id="ARBA00023033"/>
    </source>
</evidence>
<keyword evidence="9 15" id="KW-0560">Oxidoreductase</keyword>
<evidence type="ECO:0000256" key="10">
    <source>
        <dbReference type="ARBA" id="ARBA00023004"/>
    </source>
</evidence>
<dbReference type="PRINTS" id="PR00385">
    <property type="entry name" value="P450"/>
</dbReference>
<keyword evidence="11 15" id="KW-0503">Monooxygenase</keyword>
<keyword evidence="10 14" id="KW-0408">Iron</keyword>
<evidence type="ECO:0000256" key="14">
    <source>
        <dbReference type="PIRSR" id="PIRSR602401-1"/>
    </source>
</evidence>
<sequence>MATSILLPLALGLVYIFVWLRKVGSREPGLPPGPPTMPLLGNLSIFPKEFAHYKFTEWARTYGGIYSLKVGRGTVIVLTDAATVKELMDKRSGSTADRPPMHIVDVVTGGLHMALERYSESWRTLRRTAHTILTPQASTKHLPIQMAEASQLLHDILCRPEGFYNHIRRYASSVIMSVLYGKRAPRYETRETTAFFQVQQHWQGVLEPGSTPPIDLIPILKYIPERWAKWKQDCAKTRKMQRKVYFGLLDETKERVDQGEENGCFMEEILVREVELGMNREMTGYLGGVLIEGGSDTTSSYLQSLILALVAYPDAQRKAQEEIDRVVGSHRMPTLDDLEEMPYIRAMILETHRFRPVAPMLLPHGALNDEEYKGFIIPQGCTIFVNIWGIFHDPELYDDPEDFIPERYLLSENGTKPGIGIDGSDLRPNLPFGVGRRACPGIHLAQNSININAMNFVWAFNFTADIDAQGNPILLDTFDYMKGILTGPRPFKCKITPRSAEKAEIIEHEFLEAADTFSKFEFGLSEEDKQFVARSRVRR</sequence>
<protein>
    <submittedName>
        <fullName evidence="16">Cytochrome P450</fullName>
    </submittedName>
</protein>
<evidence type="ECO:0000256" key="5">
    <source>
        <dbReference type="ARBA" id="ARBA00022617"/>
    </source>
</evidence>
<accession>A0AAW0B4W5</accession>
<dbReference type="GO" id="GO:0004497">
    <property type="term" value="F:monooxygenase activity"/>
    <property type="evidence" value="ECO:0007669"/>
    <property type="project" value="UniProtKB-KW"/>
</dbReference>
<evidence type="ECO:0000256" key="2">
    <source>
        <dbReference type="ARBA" id="ARBA00004167"/>
    </source>
</evidence>
<evidence type="ECO:0000256" key="13">
    <source>
        <dbReference type="ARBA" id="ARBA00023180"/>
    </source>
</evidence>
<dbReference type="PANTHER" id="PTHR46300">
    <property type="entry name" value="P450, PUTATIVE (EUROFUNG)-RELATED-RELATED"/>
    <property type="match status" value="1"/>
</dbReference>
<keyword evidence="5 14" id="KW-0349">Heme</keyword>
<evidence type="ECO:0000313" key="16">
    <source>
        <dbReference type="EMBL" id="KAK7019954.1"/>
    </source>
</evidence>
<dbReference type="AlphaFoldDB" id="A0AAW0B4W5"/>
<dbReference type="GO" id="GO:0016020">
    <property type="term" value="C:membrane"/>
    <property type="evidence" value="ECO:0007669"/>
    <property type="project" value="UniProtKB-SubCell"/>
</dbReference>
<keyword evidence="12" id="KW-0472">Membrane</keyword>
<dbReference type="Gene3D" id="1.10.630.10">
    <property type="entry name" value="Cytochrome P450"/>
    <property type="match status" value="1"/>
</dbReference>
<evidence type="ECO:0000313" key="17">
    <source>
        <dbReference type="Proteomes" id="UP001362999"/>
    </source>
</evidence>
<evidence type="ECO:0000256" key="9">
    <source>
        <dbReference type="ARBA" id="ARBA00023002"/>
    </source>
</evidence>
<dbReference type="InterPro" id="IPR002401">
    <property type="entry name" value="Cyt_P450_E_grp-I"/>
</dbReference>
<dbReference type="InterPro" id="IPR036396">
    <property type="entry name" value="Cyt_P450_sf"/>
</dbReference>
<dbReference type="Pfam" id="PF00067">
    <property type="entry name" value="p450"/>
    <property type="match status" value="1"/>
</dbReference>
<dbReference type="InterPro" id="IPR017972">
    <property type="entry name" value="Cyt_P450_CS"/>
</dbReference>
<dbReference type="EMBL" id="JAWWNJ010000042">
    <property type="protein sequence ID" value="KAK7019954.1"/>
    <property type="molecule type" value="Genomic_DNA"/>
</dbReference>
<comment type="similarity">
    <text evidence="4 15">Belongs to the cytochrome P450 family.</text>
</comment>
<dbReference type="PANTHER" id="PTHR46300:SF2">
    <property type="entry name" value="CYTOCHROME P450 MONOOXYGENASE ALNH-RELATED"/>
    <property type="match status" value="1"/>
</dbReference>
<organism evidence="16 17">
    <name type="scientific">Favolaschia claudopus</name>
    <dbReference type="NCBI Taxonomy" id="2862362"/>
    <lineage>
        <taxon>Eukaryota</taxon>
        <taxon>Fungi</taxon>
        <taxon>Dikarya</taxon>
        <taxon>Basidiomycota</taxon>
        <taxon>Agaricomycotina</taxon>
        <taxon>Agaricomycetes</taxon>
        <taxon>Agaricomycetidae</taxon>
        <taxon>Agaricales</taxon>
        <taxon>Marasmiineae</taxon>
        <taxon>Mycenaceae</taxon>
        <taxon>Favolaschia</taxon>
    </lineage>
</organism>
<evidence type="ECO:0000256" key="1">
    <source>
        <dbReference type="ARBA" id="ARBA00001971"/>
    </source>
</evidence>
<gene>
    <name evidence="16" type="ORF">R3P38DRAFT_2971659</name>
</gene>
<dbReference type="Proteomes" id="UP001362999">
    <property type="component" value="Unassembled WGS sequence"/>
</dbReference>
<evidence type="ECO:0000256" key="15">
    <source>
        <dbReference type="RuleBase" id="RU000461"/>
    </source>
</evidence>
<dbReference type="GO" id="GO:0020037">
    <property type="term" value="F:heme binding"/>
    <property type="evidence" value="ECO:0007669"/>
    <property type="project" value="InterPro"/>
</dbReference>
<evidence type="ECO:0000256" key="7">
    <source>
        <dbReference type="ARBA" id="ARBA00022723"/>
    </source>
</evidence>
<proteinExistence type="inferred from homology"/>
<evidence type="ECO:0000256" key="4">
    <source>
        <dbReference type="ARBA" id="ARBA00010617"/>
    </source>
</evidence>
<dbReference type="GO" id="GO:0005506">
    <property type="term" value="F:iron ion binding"/>
    <property type="evidence" value="ECO:0007669"/>
    <property type="project" value="InterPro"/>
</dbReference>
<evidence type="ECO:0000256" key="8">
    <source>
        <dbReference type="ARBA" id="ARBA00022989"/>
    </source>
</evidence>
<comment type="cofactor">
    <cofactor evidence="1 14">
        <name>heme</name>
        <dbReference type="ChEBI" id="CHEBI:30413"/>
    </cofactor>
</comment>
<evidence type="ECO:0000256" key="3">
    <source>
        <dbReference type="ARBA" id="ARBA00005179"/>
    </source>
</evidence>
<keyword evidence="13" id="KW-0325">Glycoprotein</keyword>
<keyword evidence="6" id="KW-0812">Transmembrane</keyword>
<dbReference type="CDD" id="cd11065">
    <property type="entry name" value="CYP64-like"/>
    <property type="match status" value="1"/>
</dbReference>
<keyword evidence="8" id="KW-1133">Transmembrane helix</keyword>
<dbReference type="PRINTS" id="PR00463">
    <property type="entry name" value="EP450I"/>
</dbReference>
<dbReference type="InterPro" id="IPR001128">
    <property type="entry name" value="Cyt_P450"/>
</dbReference>
<dbReference type="GO" id="GO:0016705">
    <property type="term" value="F:oxidoreductase activity, acting on paired donors, with incorporation or reduction of molecular oxygen"/>
    <property type="evidence" value="ECO:0007669"/>
    <property type="project" value="InterPro"/>
</dbReference>